<dbReference type="PANTHER" id="PTHR11579">
    <property type="entry name" value="PROTEIN-L-ISOASPARTATE O-METHYLTRANSFERASE"/>
    <property type="match status" value="1"/>
</dbReference>
<dbReference type="Proteomes" id="UP001164819">
    <property type="component" value="Chromosome"/>
</dbReference>
<dbReference type="InterPro" id="IPR000682">
    <property type="entry name" value="PCMT"/>
</dbReference>
<dbReference type="EMBL" id="CP098251">
    <property type="protein sequence ID" value="WAV91187.1"/>
    <property type="molecule type" value="Genomic_DNA"/>
</dbReference>
<proteinExistence type="inferred from homology"/>
<organism evidence="4">
    <name type="scientific">Oxalobacter aliiformigenes</name>
    <dbReference type="NCBI Taxonomy" id="2946593"/>
    <lineage>
        <taxon>Bacteria</taxon>
        <taxon>Pseudomonadati</taxon>
        <taxon>Pseudomonadota</taxon>
        <taxon>Betaproteobacteria</taxon>
        <taxon>Burkholderiales</taxon>
        <taxon>Oxalobacteraceae</taxon>
        <taxon>Oxalobacter</taxon>
    </lineage>
</organism>
<comment type="similarity">
    <text evidence="1">Belongs to the methyltransferase superfamily. L-isoaspartyl/D-aspartyl protein methyltransferase family.</text>
</comment>
<dbReference type="RefSeq" id="WP_269283391.1">
    <property type="nucleotide sequence ID" value="NZ_CP098251.1"/>
</dbReference>
<evidence type="ECO:0000313" key="4">
    <source>
        <dbReference type="EMBL" id="WAV91187.1"/>
    </source>
</evidence>
<dbReference type="AlphaFoldDB" id="A0A9E9LA47"/>
<evidence type="ECO:0000256" key="1">
    <source>
        <dbReference type="ARBA" id="ARBA00005369"/>
    </source>
</evidence>
<dbReference type="CDD" id="cd02440">
    <property type="entry name" value="AdoMet_MTases"/>
    <property type="match status" value="1"/>
</dbReference>
<protein>
    <recommendedName>
        <fullName evidence="2">Protein-L-isoaspartate O-methyltransferase</fullName>
    </recommendedName>
    <alternativeName>
        <fullName evidence="3">Protein L-isoaspartyl methyltransferase</fullName>
    </alternativeName>
</protein>
<reference evidence="4" key="1">
    <citation type="journal article" date="2022" name="Front. Microbiol.">
        <title>New perspectives on an old grouping: The genomic and phenotypic variability of Oxalobacter formigenes and the implications for calcium oxalate stone prevention.</title>
        <authorList>
            <person name="Chmiel J.A."/>
            <person name="Carr C."/>
            <person name="Stuivenberg G.A."/>
            <person name="Venema R."/>
            <person name="Chanyi R.M."/>
            <person name="Al K.F."/>
            <person name="Giguere D."/>
            <person name="Say H."/>
            <person name="Akouris P.P."/>
            <person name="Dominguez Romero S.A."/>
            <person name="Kwong A."/>
            <person name="Tai V."/>
            <person name="Koval S.F."/>
            <person name="Razvi H."/>
            <person name="Bjazevic J."/>
            <person name="Burton J.P."/>
        </authorList>
    </citation>
    <scope>NUCLEOTIDE SEQUENCE</scope>
    <source>
        <strain evidence="4">OxK</strain>
    </source>
</reference>
<evidence type="ECO:0000256" key="3">
    <source>
        <dbReference type="ARBA" id="ARBA00030757"/>
    </source>
</evidence>
<dbReference type="InterPro" id="IPR029063">
    <property type="entry name" value="SAM-dependent_MTases_sf"/>
</dbReference>
<dbReference type="PANTHER" id="PTHR11579:SF18">
    <property type="entry name" value="PROTEIN-L-ISOASPARTATE O-METHYLTRANSFERASE"/>
    <property type="match status" value="1"/>
</dbReference>
<accession>A0A9E9LA47</accession>
<dbReference type="Gene3D" id="3.40.50.150">
    <property type="entry name" value="Vaccinia Virus protein VP39"/>
    <property type="match status" value="1"/>
</dbReference>
<dbReference type="Pfam" id="PF01135">
    <property type="entry name" value="PCMT"/>
    <property type="match status" value="1"/>
</dbReference>
<dbReference type="GO" id="GO:0004719">
    <property type="term" value="F:protein-L-isoaspartate (D-aspartate) O-methyltransferase activity"/>
    <property type="evidence" value="ECO:0007669"/>
    <property type="project" value="InterPro"/>
</dbReference>
<dbReference type="SUPFAM" id="SSF53335">
    <property type="entry name" value="S-adenosyl-L-methionine-dependent methyltransferases"/>
    <property type="match status" value="1"/>
</dbReference>
<sequence length="217" mass="24372">MRNARANMIENQIRAGGVYLQNVFDSLDAIRREDFVPPAYHEYAYAEMEIPLPYGQNMLTPLTEALVLQAVSVRKNDTVLEIGTGSGYMAALLAHGARHVTTIEIEPGLKEMAENNLSRYGVENVRVLCENGFCIEQYAPDRLFDVIVFSGAVSSIPEIFTNRLADNGRMAVFYANNSFVQALLLQKNSAVDQNIKILFETSVKPLREQLHHSHFCF</sequence>
<gene>
    <name evidence="4" type="ORF">NB646_10390</name>
</gene>
<name>A0A9E9LA47_9BURK</name>
<dbReference type="GO" id="GO:0005737">
    <property type="term" value="C:cytoplasm"/>
    <property type="evidence" value="ECO:0007669"/>
    <property type="project" value="TreeGrafter"/>
</dbReference>
<evidence type="ECO:0000256" key="2">
    <source>
        <dbReference type="ARBA" id="ARBA00013346"/>
    </source>
</evidence>